<proteinExistence type="predicted"/>
<accession>A0A3N4KF38</accession>
<reference evidence="1 2" key="1">
    <citation type="journal article" date="2018" name="Nat. Ecol. Evol.">
        <title>Pezizomycetes genomes reveal the molecular basis of ectomycorrhizal truffle lifestyle.</title>
        <authorList>
            <person name="Murat C."/>
            <person name="Payen T."/>
            <person name="Noel B."/>
            <person name="Kuo A."/>
            <person name="Morin E."/>
            <person name="Chen J."/>
            <person name="Kohler A."/>
            <person name="Krizsan K."/>
            <person name="Balestrini R."/>
            <person name="Da Silva C."/>
            <person name="Montanini B."/>
            <person name="Hainaut M."/>
            <person name="Levati E."/>
            <person name="Barry K.W."/>
            <person name="Belfiori B."/>
            <person name="Cichocki N."/>
            <person name="Clum A."/>
            <person name="Dockter R.B."/>
            <person name="Fauchery L."/>
            <person name="Guy J."/>
            <person name="Iotti M."/>
            <person name="Le Tacon F."/>
            <person name="Lindquist E.A."/>
            <person name="Lipzen A."/>
            <person name="Malagnac F."/>
            <person name="Mello A."/>
            <person name="Molinier V."/>
            <person name="Miyauchi S."/>
            <person name="Poulain J."/>
            <person name="Riccioni C."/>
            <person name="Rubini A."/>
            <person name="Sitrit Y."/>
            <person name="Splivallo R."/>
            <person name="Traeger S."/>
            <person name="Wang M."/>
            <person name="Zifcakova L."/>
            <person name="Wipf D."/>
            <person name="Zambonelli A."/>
            <person name="Paolocci F."/>
            <person name="Nowrousian M."/>
            <person name="Ottonello S."/>
            <person name="Baldrian P."/>
            <person name="Spatafora J.W."/>
            <person name="Henrissat B."/>
            <person name="Nagy L.G."/>
            <person name="Aury J.M."/>
            <person name="Wincker P."/>
            <person name="Grigoriev I.V."/>
            <person name="Bonfante P."/>
            <person name="Martin F.M."/>
        </authorList>
    </citation>
    <scope>NUCLEOTIDE SEQUENCE [LARGE SCALE GENOMIC DNA]</scope>
    <source>
        <strain evidence="1 2">CCBAS932</strain>
    </source>
</reference>
<protein>
    <submittedName>
        <fullName evidence="1">Uncharacterized protein</fullName>
    </submittedName>
</protein>
<organism evidence="1 2">
    <name type="scientific">Morchella conica CCBAS932</name>
    <dbReference type="NCBI Taxonomy" id="1392247"/>
    <lineage>
        <taxon>Eukaryota</taxon>
        <taxon>Fungi</taxon>
        <taxon>Dikarya</taxon>
        <taxon>Ascomycota</taxon>
        <taxon>Pezizomycotina</taxon>
        <taxon>Pezizomycetes</taxon>
        <taxon>Pezizales</taxon>
        <taxon>Morchellaceae</taxon>
        <taxon>Morchella</taxon>
    </lineage>
</organism>
<dbReference type="EMBL" id="ML119155">
    <property type="protein sequence ID" value="RPB09143.1"/>
    <property type="molecule type" value="Genomic_DNA"/>
</dbReference>
<dbReference type="STRING" id="1392247.A0A3N4KF38"/>
<dbReference type="InParanoid" id="A0A3N4KF38"/>
<dbReference type="Proteomes" id="UP000277580">
    <property type="component" value="Unassembled WGS sequence"/>
</dbReference>
<dbReference type="OrthoDB" id="5275938at2759"/>
<sequence>MLGPNSSFREACELRTHTTAGGGMADAEPYVLPLEDDDPEAMAIVLFALHLQNSKLPTFIKEKRTIWNMAIICDKYDCTSAFSVWVDGWADGWRRRAFRNSGHGLWLFISWTFGLGDVFTFISKKLILEGYYQTEGGKFLSKEGWNLDGLAIPNPVMEIILDIRRTAITAMIEEVLTVLKKFLAGGDGKPLCSAASPLEDCDLMILGTLIRECQVRLGIYPDHKKYLLMSVKDVHENLRSIKPRSVGADSLRGGGHGGTCYYDFYLLHNRLDRTLASIGGLELADFGSRQGLPIRRVETGAGRNPAQDEVYTPSLTLIKKLFYPRRQRQASSAHLVQ</sequence>
<evidence type="ECO:0000313" key="2">
    <source>
        <dbReference type="Proteomes" id="UP000277580"/>
    </source>
</evidence>
<name>A0A3N4KF38_9PEZI</name>
<gene>
    <name evidence="1" type="ORF">P167DRAFT_538761</name>
</gene>
<keyword evidence="2" id="KW-1185">Reference proteome</keyword>
<evidence type="ECO:0000313" key="1">
    <source>
        <dbReference type="EMBL" id="RPB09143.1"/>
    </source>
</evidence>
<dbReference type="AlphaFoldDB" id="A0A3N4KF38"/>